<protein>
    <recommendedName>
        <fullName evidence="9">Threonylcarbamoyl-AMP synthase</fullName>
        <shortName evidence="9">TC-AMP synthase</shortName>
        <ecNumber evidence="9">2.7.7.87</ecNumber>
    </recommendedName>
    <alternativeName>
        <fullName evidence="9">L-threonylcarbamoyladenylate synthase</fullName>
    </alternativeName>
    <alternativeName>
        <fullName evidence="9">t(6)A37 threonylcarbamoyladenosine biosynthesis protein TsaC</fullName>
    </alternativeName>
    <alternativeName>
        <fullName evidence="9">tRNA threonylcarbamoyladenosine biosynthesis protein TsaC</fullName>
    </alternativeName>
</protein>
<comment type="function">
    <text evidence="9">Required for the formation of a threonylcarbamoyl group on adenosine at position 37 (t(6)A37) in tRNAs that read codons beginning with adenine. Catalyzes the conversion of L-threonine, HCO(3)(-)/CO(2) and ATP to give threonylcarbamoyl-AMP (TC-AMP) as the acyladenylate intermediate, with the release of diphosphate.</text>
</comment>
<dbReference type="Pfam" id="PF01300">
    <property type="entry name" value="Sua5_yciO_yrdC"/>
    <property type="match status" value="1"/>
</dbReference>
<dbReference type="PANTHER" id="PTHR17490">
    <property type="entry name" value="SUA5"/>
    <property type="match status" value="1"/>
</dbReference>
<dbReference type="Gene3D" id="3.90.870.10">
    <property type="entry name" value="DHBP synthase"/>
    <property type="match status" value="1"/>
</dbReference>
<dbReference type="OrthoDB" id="9814580at2"/>
<organism evidence="11 12">
    <name type="scientific">Buttiauxella agrestis ATCC 33320</name>
    <dbReference type="NCBI Taxonomy" id="1006004"/>
    <lineage>
        <taxon>Bacteria</taxon>
        <taxon>Pseudomonadati</taxon>
        <taxon>Pseudomonadota</taxon>
        <taxon>Gammaproteobacteria</taxon>
        <taxon>Enterobacterales</taxon>
        <taxon>Enterobacteriaceae</taxon>
        <taxon>Buttiauxella</taxon>
    </lineage>
</organism>
<comment type="caution">
    <text evidence="11">The sequence shown here is derived from an EMBL/GenBank/DDBJ whole genome shotgun (WGS) entry which is preliminary data.</text>
</comment>
<evidence type="ECO:0000256" key="8">
    <source>
        <dbReference type="ARBA" id="ARBA00048366"/>
    </source>
</evidence>
<evidence type="ECO:0000313" key="11">
    <source>
        <dbReference type="EMBL" id="KFC77511.1"/>
    </source>
</evidence>
<dbReference type="GO" id="GO:0005524">
    <property type="term" value="F:ATP binding"/>
    <property type="evidence" value="ECO:0007669"/>
    <property type="project" value="UniProtKB-UniRule"/>
</dbReference>
<comment type="subcellular location">
    <subcellularLocation>
        <location evidence="1 9">Cytoplasm</location>
    </subcellularLocation>
</comment>
<accession>A0A085G1B6</accession>
<evidence type="ECO:0000256" key="3">
    <source>
        <dbReference type="ARBA" id="ARBA00022679"/>
    </source>
</evidence>
<dbReference type="EC" id="2.7.7.87" evidence="9"/>
<dbReference type="GO" id="GO:0003725">
    <property type="term" value="F:double-stranded RNA binding"/>
    <property type="evidence" value="ECO:0007669"/>
    <property type="project" value="InterPro"/>
</dbReference>
<evidence type="ECO:0000256" key="7">
    <source>
        <dbReference type="ARBA" id="ARBA00022840"/>
    </source>
</evidence>
<dbReference type="GO" id="GO:0002949">
    <property type="term" value="P:tRNA threonylcarbamoyladenosine modification"/>
    <property type="evidence" value="ECO:0007669"/>
    <property type="project" value="UniProtKB-UniRule"/>
</dbReference>
<evidence type="ECO:0000313" key="12">
    <source>
        <dbReference type="Proteomes" id="UP000028653"/>
    </source>
</evidence>
<dbReference type="HAMAP" id="MF_01852">
    <property type="entry name" value="TsaC"/>
    <property type="match status" value="1"/>
</dbReference>
<keyword evidence="5 9" id="KW-0548">Nucleotidyltransferase</keyword>
<evidence type="ECO:0000256" key="5">
    <source>
        <dbReference type="ARBA" id="ARBA00022695"/>
    </source>
</evidence>
<keyword evidence="7 9" id="KW-0067">ATP-binding</keyword>
<keyword evidence="12" id="KW-1185">Reference proteome</keyword>
<comment type="catalytic activity">
    <reaction evidence="8 9">
        <text>L-threonine + hydrogencarbonate + ATP = L-threonylcarbamoyladenylate + diphosphate + H2O</text>
        <dbReference type="Rhea" id="RHEA:36407"/>
        <dbReference type="ChEBI" id="CHEBI:15377"/>
        <dbReference type="ChEBI" id="CHEBI:17544"/>
        <dbReference type="ChEBI" id="CHEBI:30616"/>
        <dbReference type="ChEBI" id="CHEBI:33019"/>
        <dbReference type="ChEBI" id="CHEBI:57926"/>
        <dbReference type="ChEBI" id="CHEBI:73682"/>
        <dbReference type="EC" id="2.7.7.87"/>
    </reaction>
</comment>
<reference evidence="11 12" key="1">
    <citation type="submission" date="2014-05" db="EMBL/GenBank/DDBJ databases">
        <title>ATOL: Assembling a taxonomically balanced genome-scale reconstruction of the evolutionary history of the Enterobacteriaceae.</title>
        <authorList>
            <person name="Plunkett G.III."/>
            <person name="Neeno-Eckwall E.C."/>
            <person name="Glasner J.D."/>
            <person name="Perna N.T."/>
        </authorList>
    </citation>
    <scope>NUCLEOTIDE SEQUENCE [LARGE SCALE GENOMIC DNA]</scope>
    <source>
        <strain evidence="11 12">ATCC 33320</strain>
    </source>
</reference>
<gene>
    <name evidence="11" type="primary">rimN</name>
    <name evidence="9" type="synonym">tsaC</name>
    <name evidence="11" type="ORF">GBAG_3746</name>
</gene>
<dbReference type="STRING" id="1006004.GBAG_3746"/>
<proteinExistence type="inferred from homology"/>
<dbReference type="PANTHER" id="PTHR17490:SF18">
    <property type="entry name" value="THREONYLCARBAMOYL-AMP SYNTHASE"/>
    <property type="match status" value="1"/>
</dbReference>
<comment type="similarity">
    <text evidence="9">Belongs to the SUA5 family. TsaC subfamily.</text>
</comment>
<dbReference type="FunFam" id="3.90.870.10:FF:000004">
    <property type="entry name" value="Threonylcarbamoyl-AMP synthase"/>
    <property type="match status" value="1"/>
</dbReference>
<keyword evidence="6 9" id="KW-0547">Nucleotide-binding</keyword>
<dbReference type="SUPFAM" id="SSF55821">
    <property type="entry name" value="YrdC/RibB"/>
    <property type="match status" value="1"/>
</dbReference>
<keyword evidence="3 9" id="KW-0808">Transferase</keyword>
<dbReference type="GO" id="GO:0000049">
    <property type="term" value="F:tRNA binding"/>
    <property type="evidence" value="ECO:0007669"/>
    <property type="project" value="TreeGrafter"/>
</dbReference>
<dbReference type="NCBIfam" id="NF007919">
    <property type="entry name" value="PRK10634.1"/>
    <property type="match status" value="1"/>
</dbReference>
<dbReference type="EMBL" id="JMPI01000064">
    <property type="protein sequence ID" value="KFC77511.1"/>
    <property type="molecule type" value="Genomic_DNA"/>
</dbReference>
<evidence type="ECO:0000256" key="6">
    <source>
        <dbReference type="ARBA" id="ARBA00022741"/>
    </source>
</evidence>
<dbReference type="GO" id="GO:0006450">
    <property type="term" value="P:regulation of translational fidelity"/>
    <property type="evidence" value="ECO:0007669"/>
    <property type="project" value="TreeGrafter"/>
</dbReference>
<sequence>MKTNLQKEQLVEIVAALKEQQVIAYPTEAVFGVGCDPDSELAVTRLLELKHRPVDKGLILIAANFEQLVPYIDSSALSQKQRDDVFSCWPGPVTFVFPALPSTPRWLTGRFESLAVRVTDHPLVRDLCEAFGKPLVSTSANLSGLPPCRTADEVSLQFGDSFPVLRGDTGGRQNPSEIRDALTGQLFRQG</sequence>
<dbReference type="Proteomes" id="UP000028653">
    <property type="component" value="Unassembled WGS sequence"/>
</dbReference>
<keyword evidence="2 9" id="KW-0963">Cytoplasm</keyword>
<dbReference type="eggNOG" id="COG0009">
    <property type="taxonomic scope" value="Bacteria"/>
</dbReference>
<dbReference type="GO" id="GO:0005737">
    <property type="term" value="C:cytoplasm"/>
    <property type="evidence" value="ECO:0007669"/>
    <property type="project" value="UniProtKB-SubCell"/>
</dbReference>
<dbReference type="PROSITE" id="PS51163">
    <property type="entry name" value="YRDC"/>
    <property type="match status" value="1"/>
</dbReference>
<dbReference type="InterPro" id="IPR050156">
    <property type="entry name" value="TC-AMP_synthase_SUA5"/>
</dbReference>
<keyword evidence="4 9" id="KW-0819">tRNA processing</keyword>
<feature type="domain" description="YrdC-like" evidence="10">
    <location>
        <begin position="7"/>
        <end position="190"/>
    </location>
</feature>
<dbReference type="InterPro" id="IPR017945">
    <property type="entry name" value="DHBP_synth_RibB-like_a/b_dom"/>
</dbReference>
<evidence type="ECO:0000256" key="4">
    <source>
        <dbReference type="ARBA" id="ARBA00022694"/>
    </source>
</evidence>
<dbReference type="InterPro" id="IPR023535">
    <property type="entry name" value="TC-AMP_synthase"/>
</dbReference>
<dbReference type="RefSeq" id="WP_034498990.1">
    <property type="nucleotide sequence ID" value="NZ_JMPI01000064.1"/>
</dbReference>
<dbReference type="GO" id="GO:0061710">
    <property type="term" value="F:L-threonylcarbamoyladenylate synthase"/>
    <property type="evidence" value="ECO:0007669"/>
    <property type="project" value="UniProtKB-EC"/>
</dbReference>
<evidence type="ECO:0000256" key="9">
    <source>
        <dbReference type="HAMAP-Rule" id="MF_01852"/>
    </source>
</evidence>
<evidence type="ECO:0000256" key="2">
    <source>
        <dbReference type="ARBA" id="ARBA00022490"/>
    </source>
</evidence>
<dbReference type="InterPro" id="IPR006070">
    <property type="entry name" value="Sua5-like_dom"/>
</dbReference>
<evidence type="ECO:0000256" key="1">
    <source>
        <dbReference type="ARBA" id="ARBA00004496"/>
    </source>
</evidence>
<evidence type="ECO:0000259" key="10">
    <source>
        <dbReference type="PROSITE" id="PS51163"/>
    </source>
</evidence>
<name>A0A085G1B6_9ENTR</name>
<dbReference type="AlphaFoldDB" id="A0A085G1B6"/>